<dbReference type="InterPro" id="IPR013433">
    <property type="entry name" value="PHA_gran_rgn"/>
</dbReference>
<name>A0A2U8VQ17_9HYPH</name>
<evidence type="ECO:0000313" key="2">
    <source>
        <dbReference type="Proteomes" id="UP000246058"/>
    </source>
</evidence>
<dbReference type="AlphaFoldDB" id="A0A2U8VQ17"/>
<dbReference type="Pfam" id="PF09650">
    <property type="entry name" value="PHA_gran_rgn"/>
    <property type="match status" value="1"/>
</dbReference>
<evidence type="ECO:0000313" key="1">
    <source>
        <dbReference type="EMBL" id="AWN35727.1"/>
    </source>
</evidence>
<dbReference type="EMBL" id="CP029551">
    <property type="protein sequence ID" value="AWN35727.1"/>
    <property type="molecule type" value="Genomic_DNA"/>
</dbReference>
<sequence length="104" mass="11365">MAKPLIVDIPHDLGREEARRRIETGVEQGKGMLAKSGVAIDRLAWTGDRLDFGLSALAQKVEGAIDVGQESVRVEVKLPFLLAIFAERIQKSLGKEGTLLLTKK</sequence>
<proteinExistence type="predicted"/>
<dbReference type="KEGG" id="meti:DK427_08205"/>
<dbReference type="Proteomes" id="UP000246058">
    <property type="component" value="Chromosome"/>
</dbReference>
<dbReference type="RefSeq" id="WP_109950842.1">
    <property type="nucleotide sequence ID" value="NZ_CP029551.1"/>
</dbReference>
<organism evidence="1 2">
    <name type="scientific">Methylobacterium radiodurans</name>
    <dbReference type="NCBI Taxonomy" id="2202828"/>
    <lineage>
        <taxon>Bacteria</taxon>
        <taxon>Pseudomonadati</taxon>
        <taxon>Pseudomonadota</taxon>
        <taxon>Alphaproteobacteria</taxon>
        <taxon>Hyphomicrobiales</taxon>
        <taxon>Methylobacteriaceae</taxon>
        <taxon>Methylobacterium</taxon>
    </lineage>
</organism>
<dbReference type="OrthoDB" id="8853368at2"/>
<accession>A0A2U8VQ17</accession>
<keyword evidence="2" id="KW-1185">Reference proteome</keyword>
<reference evidence="1 2" key="1">
    <citation type="submission" date="2018-05" db="EMBL/GenBank/DDBJ databases">
        <title>Complete Genome Sequence of Methylobacterium sp. 17Sr1-43.</title>
        <authorList>
            <person name="Srinivasan S."/>
        </authorList>
    </citation>
    <scope>NUCLEOTIDE SEQUENCE [LARGE SCALE GENOMIC DNA]</scope>
    <source>
        <strain evidence="1 2">17Sr1-43</strain>
    </source>
</reference>
<protein>
    <submittedName>
        <fullName evidence="1">Polyhydroxyalkanoic acid synthase</fullName>
    </submittedName>
</protein>
<gene>
    <name evidence="1" type="ORF">DK427_08205</name>
</gene>